<dbReference type="NCBIfam" id="TIGR02141">
    <property type="entry name" value="modB_ABC"/>
    <property type="match status" value="1"/>
</dbReference>
<proteinExistence type="inferred from homology"/>
<comment type="subcellular location">
    <subcellularLocation>
        <location evidence="11">Cell inner membrane</location>
        <topology evidence="11">Multi-pass membrane protein</topology>
    </subcellularLocation>
    <subcellularLocation>
        <location evidence="2 10">Cell membrane</location>
        <topology evidence="2 10">Multi-pass membrane protein</topology>
    </subcellularLocation>
</comment>
<sequence>MDVGVLMLEYLRQSLSLSAEDWTAIWLTLRLCLYTTLILMVIATPIAWWLTSGCSASRTAVQAVVALPLVLPPTVLGFYLLITLGPRGFIGGTLENMGLHHLAFTFEGILIGSVLYSMPFAVQPLQQAFTNLGRRPIEEAASLGAGPIDCFFSVILPMTKSGFIVALTLTFAHTMGEFGVVLMVGGNIPGVTHVLSTTIYGYTEGMQYAAAGRLSLMLLILAFIVLFVVYRFNRGFEMVKP</sequence>
<dbReference type="EMBL" id="OU912926">
    <property type="protein sequence ID" value="CAG9931574.1"/>
    <property type="molecule type" value="Genomic_DNA"/>
</dbReference>
<name>A0ABM8Z1B4_9PROT</name>
<dbReference type="Pfam" id="PF00528">
    <property type="entry name" value="BPD_transp_1"/>
    <property type="match status" value="1"/>
</dbReference>
<evidence type="ECO:0000256" key="2">
    <source>
        <dbReference type="ARBA" id="ARBA00004651"/>
    </source>
</evidence>
<feature type="domain" description="ABC transmembrane type-1" evidence="12">
    <location>
        <begin position="25"/>
        <end position="229"/>
    </location>
</feature>
<evidence type="ECO:0000256" key="3">
    <source>
        <dbReference type="ARBA" id="ARBA00007069"/>
    </source>
</evidence>
<keyword evidence="6 11" id="KW-0500">Molybdenum</keyword>
<evidence type="ECO:0000256" key="6">
    <source>
        <dbReference type="ARBA" id="ARBA00022505"/>
    </source>
</evidence>
<dbReference type="PANTHER" id="PTHR30183:SF8">
    <property type="entry name" value="MOLYBDENUM TRANSPORT SYSTEM PERMEASE"/>
    <property type="match status" value="1"/>
</dbReference>
<feature type="transmembrane region" description="Helical" evidence="10">
    <location>
        <begin position="102"/>
        <end position="122"/>
    </location>
</feature>
<gene>
    <name evidence="14" type="primary">modB</name>
    <name evidence="13" type="ORF">NTG6680_0321</name>
    <name evidence="14" type="ORF">NTG6680_2371</name>
</gene>
<evidence type="ECO:0000256" key="9">
    <source>
        <dbReference type="ARBA" id="ARBA00023136"/>
    </source>
</evidence>
<evidence type="ECO:0000256" key="8">
    <source>
        <dbReference type="ARBA" id="ARBA00022989"/>
    </source>
</evidence>
<evidence type="ECO:0000256" key="11">
    <source>
        <dbReference type="RuleBase" id="RU365097"/>
    </source>
</evidence>
<comment type="function">
    <text evidence="1 11">Part of the binding-protein-dependent transport system for molybdenum; probably responsible for the translocation of the substrate across the membrane.</text>
</comment>
<accession>A0ABM8Z1B4</accession>
<evidence type="ECO:0000259" key="12">
    <source>
        <dbReference type="PROSITE" id="PS50928"/>
    </source>
</evidence>
<comment type="similarity">
    <text evidence="3 11">Belongs to the binding-protein-dependent transport system permease family. CysTW subfamily.</text>
</comment>
<dbReference type="InterPro" id="IPR011867">
    <property type="entry name" value="ModB_ABC"/>
</dbReference>
<dbReference type="InterPro" id="IPR035906">
    <property type="entry name" value="MetI-like_sf"/>
</dbReference>
<dbReference type="PROSITE" id="PS50928">
    <property type="entry name" value="ABC_TM1"/>
    <property type="match status" value="1"/>
</dbReference>
<keyword evidence="15" id="KW-1185">Reference proteome</keyword>
<keyword evidence="11" id="KW-0997">Cell inner membrane</keyword>
<dbReference type="EMBL" id="OU912926">
    <property type="protein sequence ID" value="CAG9933620.1"/>
    <property type="molecule type" value="Genomic_DNA"/>
</dbReference>
<evidence type="ECO:0000256" key="4">
    <source>
        <dbReference type="ARBA" id="ARBA00022448"/>
    </source>
</evidence>
<organism evidence="14 15">
    <name type="scientific">Candidatus Nitrotoga arctica</name>
    <dbReference type="NCBI Taxonomy" id="453162"/>
    <lineage>
        <taxon>Bacteria</taxon>
        <taxon>Pseudomonadati</taxon>
        <taxon>Pseudomonadota</taxon>
        <taxon>Betaproteobacteria</taxon>
        <taxon>Nitrosomonadales</taxon>
        <taxon>Gallionellaceae</taxon>
        <taxon>Candidatus Nitrotoga</taxon>
    </lineage>
</organism>
<dbReference type="Proteomes" id="UP000839052">
    <property type="component" value="Chromosome"/>
</dbReference>
<dbReference type="InterPro" id="IPR000515">
    <property type="entry name" value="MetI-like"/>
</dbReference>
<feature type="transmembrane region" description="Helical" evidence="10">
    <location>
        <begin position="63"/>
        <end position="82"/>
    </location>
</feature>
<dbReference type="SUPFAM" id="SSF161098">
    <property type="entry name" value="MetI-like"/>
    <property type="match status" value="1"/>
</dbReference>
<feature type="transmembrane region" description="Helical" evidence="10">
    <location>
        <begin position="208"/>
        <end position="230"/>
    </location>
</feature>
<dbReference type="PANTHER" id="PTHR30183">
    <property type="entry name" value="MOLYBDENUM TRANSPORT SYSTEM PERMEASE PROTEIN MODB"/>
    <property type="match status" value="1"/>
</dbReference>
<evidence type="ECO:0000256" key="1">
    <source>
        <dbReference type="ARBA" id="ARBA00002949"/>
    </source>
</evidence>
<feature type="transmembrane region" description="Helical" evidence="10">
    <location>
        <begin position="24"/>
        <end position="51"/>
    </location>
</feature>
<evidence type="ECO:0000256" key="5">
    <source>
        <dbReference type="ARBA" id="ARBA00022475"/>
    </source>
</evidence>
<keyword evidence="7 10" id="KW-0812">Transmembrane</keyword>
<evidence type="ECO:0000313" key="13">
    <source>
        <dbReference type="EMBL" id="CAG9931574.1"/>
    </source>
</evidence>
<keyword evidence="9 10" id="KW-0472">Membrane</keyword>
<protein>
    <recommendedName>
        <fullName evidence="11">Molybdenum transport system permease</fullName>
    </recommendedName>
</protein>
<evidence type="ECO:0000256" key="10">
    <source>
        <dbReference type="RuleBase" id="RU363032"/>
    </source>
</evidence>
<evidence type="ECO:0000313" key="15">
    <source>
        <dbReference type="Proteomes" id="UP000839052"/>
    </source>
</evidence>
<comment type="caution">
    <text evidence="11">Lacks conserved residue(s) required for the propagation of feature annotation.</text>
</comment>
<evidence type="ECO:0000256" key="7">
    <source>
        <dbReference type="ARBA" id="ARBA00022692"/>
    </source>
</evidence>
<evidence type="ECO:0000313" key="14">
    <source>
        <dbReference type="EMBL" id="CAG9933620.1"/>
    </source>
</evidence>
<dbReference type="Gene3D" id="1.10.3720.10">
    <property type="entry name" value="MetI-like"/>
    <property type="match status" value="1"/>
</dbReference>
<keyword evidence="4 10" id="KW-0813">Transport</keyword>
<keyword evidence="5" id="KW-1003">Cell membrane</keyword>
<keyword evidence="8 10" id="KW-1133">Transmembrane helix</keyword>
<reference evidence="14 15" key="1">
    <citation type="submission" date="2021-10" db="EMBL/GenBank/DDBJ databases">
        <authorList>
            <person name="Koch H."/>
        </authorList>
    </citation>
    <scope>NUCLEOTIDE SEQUENCE [LARGE SCALE GENOMIC DNA]</scope>
    <source>
        <strain evidence="14">6680</strain>
    </source>
</reference>
<dbReference type="CDD" id="cd06261">
    <property type="entry name" value="TM_PBP2"/>
    <property type="match status" value="1"/>
</dbReference>